<dbReference type="RefSeq" id="XP_056687460.1">
    <property type="nucleotide sequence ID" value="XM_056831482.1"/>
</dbReference>
<reference evidence="1" key="1">
    <citation type="journal article" date="2021" name="Nat. Commun.">
        <title>Genomic analyses provide insights into spinach domestication and the genetic basis of agronomic traits.</title>
        <authorList>
            <person name="Cai X."/>
            <person name="Sun X."/>
            <person name="Xu C."/>
            <person name="Sun H."/>
            <person name="Wang X."/>
            <person name="Ge C."/>
            <person name="Zhang Z."/>
            <person name="Wang Q."/>
            <person name="Fei Z."/>
            <person name="Jiao C."/>
            <person name="Wang Q."/>
        </authorList>
    </citation>
    <scope>NUCLEOTIDE SEQUENCE [LARGE SCALE GENOMIC DNA]</scope>
    <source>
        <strain evidence="1">cv. Varoflay</strain>
    </source>
</reference>
<reference evidence="2" key="2">
    <citation type="submission" date="2025-08" db="UniProtKB">
        <authorList>
            <consortium name="RefSeq"/>
        </authorList>
    </citation>
    <scope>IDENTIFICATION</scope>
    <source>
        <tissue evidence="2">Leaf</tissue>
    </source>
</reference>
<evidence type="ECO:0000313" key="2">
    <source>
        <dbReference type="RefSeq" id="XP_056687460.1"/>
    </source>
</evidence>
<organism evidence="1 2">
    <name type="scientific">Spinacia oleracea</name>
    <name type="common">Spinach</name>
    <dbReference type="NCBI Taxonomy" id="3562"/>
    <lineage>
        <taxon>Eukaryota</taxon>
        <taxon>Viridiplantae</taxon>
        <taxon>Streptophyta</taxon>
        <taxon>Embryophyta</taxon>
        <taxon>Tracheophyta</taxon>
        <taxon>Spermatophyta</taxon>
        <taxon>Magnoliopsida</taxon>
        <taxon>eudicotyledons</taxon>
        <taxon>Gunneridae</taxon>
        <taxon>Pentapetalae</taxon>
        <taxon>Caryophyllales</taxon>
        <taxon>Chenopodiaceae</taxon>
        <taxon>Chenopodioideae</taxon>
        <taxon>Anserineae</taxon>
        <taxon>Spinacia</taxon>
    </lineage>
</organism>
<protein>
    <recommendedName>
        <fullName evidence="3">CRAL-TRIO domain-containing protein</fullName>
    </recommendedName>
</protein>
<dbReference type="GeneID" id="130462693"/>
<keyword evidence="1" id="KW-1185">Reference proteome</keyword>
<dbReference type="Proteomes" id="UP000813463">
    <property type="component" value="Chromosome 1"/>
</dbReference>
<dbReference type="SUPFAM" id="SSF56219">
    <property type="entry name" value="DNase I-like"/>
    <property type="match status" value="1"/>
</dbReference>
<sequence length="412" mass="47110">MGPLYLAVYPQWCFTTDFCHHVSGRIIQGWEPDFFDVDIRGTSSQFIHCLITLKGINMSFFGTFIYGMSDRTDRLTLWEDLVTLSGTIQCPWVIMGDFHSIMTMEDRIGNPIIFSEIQPVRDCMASCELVEIKIEDDFPTAEATFLPGYTFDHCPMSNWDKMAQGCNMFKVVQKLKWIKADLKALNKARFSSVEATSIHQEFLQAQNNLHGDPTNSELATVKKLVGEKYKEAHANYLSFLNQTAKIQWLELGDENSKLFHMSIRHRKKQNKINPIHNEAGEWIQSTEGVLEDFTQFYSSLFCETMADMSHVNTIIVDQGPRITEARKGLLNCSFQEEDIKGVLNSILINKAPWLDGFNSMFFKAAWPVIKGEVCLDIIEFFLTGKILKEINVTYISLIPKVTVPAYVGDFRQ</sequence>
<dbReference type="InterPro" id="IPR036691">
    <property type="entry name" value="Endo/exonu/phosph_ase_sf"/>
</dbReference>
<evidence type="ECO:0000313" key="1">
    <source>
        <dbReference type="Proteomes" id="UP000813463"/>
    </source>
</evidence>
<accession>A0ABM3QVS7</accession>
<name>A0ABM3QVS7_SPIOL</name>
<proteinExistence type="predicted"/>
<evidence type="ECO:0008006" key="3">
    <source>
        <dbReference type="Google" id="ProtNLM"/>
    </source>
</evidence>
<gene>
    <name evidence="2" type="primary">LOC130462693</name>
</gene>